<feature type="region of interest" description="Disordered" evidence="1">
    <location>
        <begin position="39"/>
        <end position="61"/>
    </location>
</feature>
<evidence type="ECO:0000313" key="3">
    <source>
        <dbReference type="Proteomes" id="UP001497482"/>
    </source>
</evidence>
<accession>A0AAV2L8T6</accession>
<dbReference type="EMBL" id="OZ035842">
    <property type="protein sequence ID" value="CAL1595767.1"/>
    <property type="molecule type" value="Genomic_DNA"/>
</dbReference>
<dbReference type="Proteomes" id="UP001497482">
    <property type="component" value="Chromosome 20"/>
</dbReference>
<feature type="compositionally biased region" description="Gly residues" evidence="1">
    <location>
        <begin position="41"/>
        <end position="56"/>
    </location>
</feature>
<protein>
    <submittedName>
        <fullName evidence="2">Uncharacterized protein</fullName>
    </submittedName>
</protein>
<gene>
    <name evidence="2" type="ORF">KC01_LOCUS24507</name>
</gene>
<organism evidence="2 3">
    <name type="scientific">Knipowitschia caucasica</name>
    <name type="common">Caucasian dwarf goby</name>
    <name type="synonym">Pomatoschistus caucasicus</name>
    <dbReference type="NCBI Taxonomy" id="637954"/>
    <lineage>
        <taxon>Eukaryota</taxon>
        <taxon>Metazoa</taxon>
        <taxon>Chordata</taxon>
        <taxon>Craniata</taxon>
        <taxon>Vertebrata</taxon>
        <taxon>Euteleostomi</taxon>
        <taxon>Actinopterygii</taxon>
        <taxon>Neopterygii</taxon>
        <taxon>Teleostei</taxon>
        <taxon>Neoteleostei</taxon>
        <taxon>Acanthomorphata</taxon>
        <taxon>Gobiaria</taxon>
        <taxon>Gobiiformes</taxon>
        <taxon>Gobioidei</taxon>
        <taxon>Gobiidae</taxon>
        <taxon>Gobiinae</taxon>
        <taxon>Knipowitschia</taxon>
    </lineage>
</organism>
<sequence length="85" mass="8850">MGYRASVTPARGQFQSVRSRDRAKNVICTAAYGRELSPGGLSPGGSRCGPGGGGHHGGIRGDLKVQDPAQCRGVSILHEKWCNAS</sequence>
<evidence type="ECO:0000313" key="2">
    <source>
        <dbReference type="EMBL" id="CAL1595767.1"/>
    </source>
</evidence>
<reference evidence="2 3" key="1">
    <citation type="submission" date="2024-04" db="EMBL/GenBank/DDBJ databases">
        <authorList>
            <person name="Waldvogel A.-M."/>
            <person name="Schoenle A."/>
        </authorList>
    </citation>
    <scope>NUCLEOTIDE SEQUENCE [LARGE SCALE GENOMIC DNA]</scope>
</reference>
<keyword evidence="3" id="KW-1185">Reference proteome</keyword>
<evidence type="ECO:0000256" key="1">
    <source>
        <dbReference type="SAM" id="MobiDB-lite"/>
    </source>
</evidence>
<name>A0AAV2L8T6_KNICA</name>
<dbReference type="AlphaFoldDB" id="A0AAV2L8T6"/>
<proteinExistence type="predicted"/>